<name>A0ABZ1RNT3_9ACTN</name>
<feature type="region of interest" description="Disordered" evidence="1">
    <location>
        <begin position="41"/>
        <end position="74"/>
    </location>
</feature>
<dbReference type="Proteomes" id="UP001432075">
    <property type="component" value="Chromosome"/>
</dbReference>
<protein>
    <submittedName>
        <fullName evidence="2">Uncharacterized protein</fullName>
    </submittedName>
</protein>
<keyword evidence="3" id="KW-1185">Reference proteome</keyword>
<sequence>MTGTQKPTAAPPSRVRRAAATLLTGGLALGLVLGGAAAASADVAPPPAPYVGTQLGDLAPPQGLVEGNWNSTGS</sequence>
<reference evidence="2" key="1">
    <citation type="submission" date="2022-10" db="EMBL/GenBank/DDBJ databases">
        <title>The complete genomes of actinobacterial strains from the NBC collection.</title>
        <authorList>
            <person name="Joergensen T.S."/>
            <person name="Alvarez Arevalo M."/>
            <person name="Sterndorff E.B."/>
            <person name="Faurdal D."/>
            <person name="Vuksanovic O."/>
            <person name="Mourched A.-S."/>
            <person name="Charusanti P."/>
            <person name="Shaw S."/>
            <person name="Blin K."/>
            <person name="Weber T."/>
        </authorList>
    </citation>
    <scope>NUCLEOTIDE SEQUENCE</scope>
    <source>
        <strain evidence="2">NBC_00283</strain>
    </source>
</reference>
<dbReference type="RefSeq" id="WP_328776366.1">
    <property type="nucleotide sequence ID" value="NZ_CP108057.1"/>
</dbReference>
<accession>A0ABZ1RNT3</accession>
<gene>
    <name evidence="2" type="ORF">OHU17_20715</name>
</gene>
<evidence type="ECO:0000313" key="3">
    <source>
        <dbReference type="Proteomes" id="UP001432075"/>
    </source>
</evidence>
<evidence type="ECO:0000313" key="2">
    <source>
        <dbReference type="EMBL" id="WUO48066.1"/>
    </source>
</evidence>
<organism evidence="2 3">
    <name type="scientific">Streptomyces goshikiensis</name>
    <dbReference type="NCBI Taxonomy" id="1942"/>
    <lineage>
        <taxon>Bacteria</taxon>
        <taxon>Bacillati</taxon>
        <taxon>Actinomycetota</taxon>
        <taxon>Actinomycetes</taxon>
        <taxon>Kitasatosporales</taxon>
        <taxon>Streptomycetaceae</taxon>
        <taxon>Streptomyces</taxon>
    </lineage>
</organism>
<evidence type="ECO:0000256" key="1">
    <source>
        <dbReference type="SAM" id="MobiDB-lite"/>
    </source>
</evidence>
<dbReference type="EMBL" id="CP108057">
    <property type="protein sequence ID" value="WUO48066.1"/>
    <property type="molecule type" value="Genomic_DNA"/>
</dbReference>
<proteinExistence type="predicted"/>